<proteinExistence type="inferred from homology"/>
<evidence type="ECO:0000259" key="5">
    <source>
        <dbReference type="Pfam" id="PF04542"/>
    </source>
</evidence>
<keyword evidence="2" id="KW-0805">Transcription regulation</keyword>
<dbReference type="Pfam" id="PF04542">
    <property type="entry name" value="Sigma70_r2"/>
    <property type="match status" value="1"/>
</dbReference>
<keyword evidence="4" id="KW-0804">Transcription</keyword>
<keyword evidence="9" id="KW-1185">Reference proteome</keyword>
<evidence type="ECO:0000313" key="6">
    <source>
        <dbReference type="EMBL" id="HCO27520.1"/>
    </source>
</evidence>
<dbReference type="SUPFAM" id="SSF88659">
    <property type="entry name" value="Sigma3 and sigma4 domains of RNA polymerase sigma factors"/>
    <property type="match status" value="1"/>
</dbReference>
<dbReference type="InterPro" id="IPR013324">
    <property type="entry name" value="RNA_pol_sigma_r3/r4-like"/>
</dbReference>
<reference evidence="6 8" key="1">
    <citation type="journal article" date="2018" name="Nat. Biotechnol.">
        <title>A standardized bacterial taxonomy based on genome phylogeny substantially revises the tree of life.</title>
        <authorList>
            <person name="Parks D.H."/>
            <person name="Chuvochina M."/>
            <person name="Waite D.W."/>
            <person name="Rinke C."/>
            <person name="Skarshewski A."/>
            <person name="Chaumeil P.A."/>
            <person name="Hugenholtz P."/>
        </authorList>
    </citation>
    <scope>NUCLEOTIDE SEQUENCE [LARGE SCALE GENOMIC DNA]</scope>
    <source>
        <strain evidence="6">UBA9375</strain>
    </source>
</reference>
<dbReference type="EMBL" id="CP042910">
    <property type="protein sequence ID" value="QEG17654.1"/>
    <property type="molecule type" value="Genomic_DNA"/>
</dbReference>
<evidence type="ECO:0000313" key="9">
    <source>
        <dbReference type="Proteomes" id="UP000322887"/>
    </source>
</evidence>
<reference evidence="7 9" key="2">
    <citation type="submission" date="2019-08" db="EMBL/GenBank/DDBJ databases">
        <title>Deep-cultivation of Planctomycetes and their phenomic and genomic characterization uncovers novel biology.</title>
        <authorList>
            <person name="Wiegand S."/>
            <person name="Jogler M."/>
            <person name="Boedeker C."/>
            <person name="Pinto D."/>
            <person name="Vollmers J."/>
            <person name="Rivas-Marin E."/>
            <person name="Kohn T."/>
            <person name="Peeters S.H."/>
            <person name="Heuer A."/>
            <person name="Rast P."/>
            <person name="Oberbeckmann S."/>
            <person name="Bunk B."/>
            <person name="Jeske O."/>
            <person name="Meyerdierks A."/>
            <person name="Storesund J.E."/>
            <person name="Kallscheuer N."/>
            <person name="Luecker S."/>
            <person name="Lage O.M."/>
            <person name="Pohl T."/>
            <person name="Merkel B.J."/>
            <person name="Hornburger P."/>
            <person name="Mueller R.-W."/>
            <person name="Bruemmer F."/>
            <person name="Labrenz M."/>
            <person name="Spormann A.M."/>
            <person name="Op den Camp H."/>
            <person name="Overmann J."/>
            <person name="Amann R."/>
            <person name="Jetten M.S.M."/>
            <person name="Mascher T."/>
            <person name="Medema M.H."/>
            <person name="Devos D.P."/>
            <person name="Kaster A.-K."/>
            <person name="Ovreas L."/>
            <person name="Rohde M."/>
            <person name="Galperin M.Y."/>
            <person name="Jogler C."/>
        </authorList>
    </citation>
    <scope>NUCLEOTIDE SEQUENCE [LARGE SCALE GENOMIC DNA]</scope>
    <source>
        <strain evidence="7 9">DSM 8797</strain>
    </source>
</reference>
<dbReference type="InterPro" id="IPR014284">
    <property type="entry name" value="RNA_pol_sigma-70_dom"/>
</dbReference>
<evidence type="ECO:0000256" key="2">
    <source>
        <dbReference type="ARBA" id="ARBA00023015"/>
    </source>
</evidence>
<evidence type="ECO:0000313" key="8">
    <source>
        <dbReference type="Proteomes" id="UP000263642"/>
    </source>
</evidence>
<evidence type="ECO:0000256" key="1">
    <source>
        <dbReference type="ARBA" id="ARBA00010641"/>
    </source>
</evidence>
<dbReference type="Gene3D" id="1.10.1740.10">
    <property type="match status" value="1"/>
</dbReference>
<dbReference type="PANTHER" id="PTHR43133">
    <property type="entry name" value="RNA POLYMERASE ECF-TYPE SIGMA FACTO"/>
    <property type="match status" value="1"/>
</dbReference>
<protein>
    <submittedName>
        <fullName evidence="7">RNA polymerase sigma factor SigZ</fullName>
    </submittedName>
</protein>
<dbReference type="GO" id="GO:0006352">
    <property type="term" value="P:DNA-templated transcription initiation"/>
    <property type="evidence" value="ECO:0007669"/>
    <property type="project" value="InterPro"/>
</dbReference>
<gene>
    <name evidence="6" type="ORF">DIT97_32655</name>
    <name evidence="7" type="ORF">GmarT_35360</name>
</gene>
<dbReference type="NCBIfam" id="TIGR02937">
    <property type="entry name" value="sigma70-ECF"/>
    <property type="match status" value="1"/>
</dbReference>
<dbReference type="GO" id="GO:0016987">
    <property type="term" value="F:sigma factor activity"/>
    <property type="evidence" value="ECO:0007669"/>
    <property type="project" value="UniProtKB-KW"/>
</dbReference>
<sequence length="178" mass="20285">MSTDMDIQSDAAQLLLQYKAPLYAYIHASVRNRSDADDIFQEVSVAVVESFSKLEAESGFFPWAREIAFRRVLAYYRNYEREKPVNPQLIAVLAEAAERVEQKQPVSTRREKLLECLDRLPEVSRTLIARCYDNSGESLGAIAAQSGLKVTAFYARVHRIRAILRDCIAQRLLEESVE</sequence>
<dbReference type="RefSeq" id="WP_044236931.1">
    <property type="nucleotide sequence ID" value="NZ_CAXAST010000014.1"/>
</dbReference>
<feature type="domain" description="RNA polymerase sigma-70 region 2" evidence="5">
    <location>
        <begin position="16"/>
        <end position="81"/>
    </location>
</feature>
<dbReference type="InterPro" id="IPR013325">
    <property type="entry name" value="RNA_pol_sigma_r2"/>
</dbReference>
<dbReference type="AlphaFoldDB" id="A0A3D3RIP1"/>
<dbReference type="InterPro" id="IPR039425">
    <property type="entry name" value="RNA_pol_sigma-70-like"/>
</dbReference>
<dbReference type="NCBIfam" id="TIGR02989">
    <property type="entry name" value="Sig-70_gvs1"/>
    <property type="match status" value="1"/>
</dbReference>
<evidence type="ECO:0000256" key="4">
    <source>
        <dbReference type="ARBA" id="ARBA00023163"/>
    </source>
</evidence>
<dbReference type="PANTHER" id="PTHR43133:SF51">
    <property type="entry name" value="RNA POLYMERASE SIGMA FACTOR"/>
    <property type="match status" value="1"/>
</dbReference>
<evidence type="ECO:0000256" key="3">
    <source>
        <dbReference type="ARBA" id="ARBA00023082"/>
    </source>
</evidence>
<dbReference type="Proteomes" id="UP000263642">
    <property type="component" value="Unassembled WGS sequence"/>
</dbReference>
<dbReference type="Proteomes" id="UP000322887">
    <property type="component" value="Chromosome"/>
</dbReference>
<organism evidence="6 8">
    <name type="scientific">Gimesia maris</name>
    <dbReference type="NCBI Taxonomy" id="122"/>
    <lineage>
        <taxon>Bacteria</taxon>
        <taxon>Pseudomonadati</taxon>
        <taxon>Planctomycetota</taxon>
        <taxon>Planctomycetia</taxon>
        <taxon>Planctomycetales</taxon>
        <taxon>Planctomycetaceae</taxon>
        <taxon>Gimesia</taxon>
    </lineage>
</organism>
<dbReference type="Gene3D" id="1.10.10.10">
    <property type="entry name" value="Winged helix-like DNA-binding domain superfamily/Winged helix DNA-binding domain"/>
    <property type="match status" value="1"/>
</dbReference>
<dbReference type="GeneID" id="98648040"/>
<dbReference type="EMBL" id="DQAY01000201">
    <property type="protein sequence ID" value="HCO27520.1"/>
    <property type="molecule type" value="Genomic_DNA"/>
</dbReference>
<dbReference type="InterPro" id="IPR014331">
    <property type="entry name" value="RNA_pol_sigma70_ECF_RHOBA"/>
</dbReference>
<accession>A0A3D3RIP1</accession>
<comment type="similarity">
    <text evidence="1">Belongs to the sigma-70 factor family. ECF subfamily.</text>
</comment>
<evidence type="ECO:0000313" key="7">
    <source>
        <dbReference type="EMBL" id="QEG17654.1"/>
    </source>
</evidence>
<dbReference type="InterPro" id="IPR007627">
    <property type="entry name" value="RNA_pol_sigma70_r2"/>
</dbReference>
<keyword evidence="3" id="KW-0731">Sigma factor</keyword>
<dbReference type="SUPFAM" id="SSF88946">
    <property type="entry name" value="Sigma2 domain of RNA polymerase sigma factors"/>
    <property type="match status" value="1"/>
</dbReference>
<dbReference type="InterPro" id="IPR036388">
    <property type="entry name" value="WH-like_DNA-bd_sf"/>
</dbReference>
<name>A0A3D3RIP1_9PLAN</name>